<feature type="compositionally biased region" description="Basic and acidic residues" evidence="2">
    <location>
        <begin position="305"/>
        <end position="320"/>
    </location>
</feature>
<feature type="compositionally biased region" description="Polar residues" evidence="2">
    <location>
        <begin position="265"/>
        <end position="277"/>
    </location>
</feature>
<name>A0A9P7V9A4_9ASCO</name>
<dbReference type="Proteomes" id="UP000790833">
    <property type="component" value="Unassembled WGS sequence"/>
</dbReference>
<keyword evidence="1" id="KW-0175">Coiled coil</keyword>
<dbReference type="RefSeq" id="XP_043049216.1">
    <property type="nucleotide sequence ID" value="XM_043191204.1"/>
</dbReference>
<gene>
    <name evidence="3" type="ORF">KQ657_000353</name>
</gene>
<reference evidence="3" key="1">
    <citation type="submission" date="2021-03" db="EMBL/GenBank/DDBJ databases">
        <authorList>
            <person name="Palmer J.M."/>
        </authorList>
    </citation>
    <scope>NUCLEOTIDE SEQUENCE</scope>
    <source>
        <strain evidence="3">ARV_011</strain>
    </source>
</reference>
<evidence type="ECO:0000313" key="3">
    <source>
        <dbReference type="EMBL" id="KAG7193668.1"/>
    </source>
</evidence>
<dbReference type="AlphaFoldDB" id="A0A9P7V9A4"/>
<organism evidence="3 4">
    <name type="scientific">Scheffersomyces spartinae</name>
    <dbReference type="NCBI Taxonomy" id="45513"/>
    <lineage>
        <taxon>Eukaryota</taxon>
        <taxon>Fungi</taxon>
        <taxon>Dikarya</taxon>
        <taxon>Ascomycota</taxon>
        <taxon>Saccharomycotina</taxon>
        <taxon>Pichiomycetes</taxon>
        <taxon>Debaryomycetaceae</taxon>
        <taxon>Scheffersomyces</taxon>
    </lineage>
</organism>
<comment type="caution">
    <text evidence="3">The sequence shown here is derived from an EMBL/GenBank/DDBJ whole genome shotgun (WGS) entry which is preliminary data.</text>
</comment>
<evidence type="ECO:0000256" key="2">
    <source>
        <dbReference type="SAM" id="MobiDB-lite"/>
    </source>
</evidence>
<sequence>MFSSEYIKLKNELQLTAESEQERQHMIALVIMRIAFGHGKSEKEKTATPPPPSSSSLSSSASLVSTEANVRHLVELEVSKIKQQNAMKIQTQEAKIQTQEARIRSLDKELKKLRQGTQSKGSTSVLANMNYLSPTINSFNKSILSSSPVRHVMTPLKRPNRITKDAGGKRKYLNYNKIAQTLTRTQRLERRRKEIDGESDTSRISEVSDDENMVGGSPTPESPHKAKKIRLPKTNSQLLLPTRTTLGEDDLNSIGYYQDANFTDVSPVRQPSTNINDSITVDTTQTGTSIGTGTGTGTGATSIPEAKEQPKKKRNIFEIE</sequence>
<protein>
    <submittedName>
        <fullName evidence="3">Uncharacterized protein</fullName>
    </submittedName>
</protein>
<evidence type="ECO:0000256" key="1">
    <source>
        <dbReference type="SAM" id="Coils"/>
    </source>
</evidence>
<evidence type="ECO:0000313" key="4">
    <source>
        <dbReference type="Proteomes" id="UP000790833"/>
    </source>
</evidence>
<feature type="compositionally biased region" description="Basic and acidic residues" evidence="2">
    <location>
        <begin position="190"/>
        <end position="203"/>
    </location>
</feature>
<feature type="compositionally biased region" description="Low complexity" evidence="2">
    <location>
        <begin position="278"/>
        <end position="289"/>
    </location>
</feature>
<dbReference type="EMBL" id="JAHMUF010000010">
    <property type="protein sequence ID" value="KAG7193668.1"/>
    <property type="molecule type" value="Genomic_DNA"/>
</dbReference>
<dbReference type="GeneID" id="66113727"/>
<proteinExistence type="predicted"/>
<feature type="region of interest" description="Disordered" evidence="2">
    <location>
        <begin position="190"/>
        <end position="227"/>
    </location>
</feature>
<feature type="region of interest" description="Disordered" evidence="2">
    <location>
        <begin position="265"/>
        <end position="320"/>
    </location>
</feature>
<dbReference type="OrthoDB" id="4089586at2759"/>
<keyword evidence="4" id="KW-1185">Reference proteome</keyword>
<feature type="region of interest" description="Disordered" evidence="2">
    <location>
        <begin position="41"/>
        <end position="62"/>
    </location>
</feature>
<feature type="coiled-coil region" evidence="1">
    <location>
        <begin position="89"/>
        <end position="116"/>
    </location>
</feature>
<accession>A0A9P7V9A4</accession>